<comment type="caution">
    <text evidence="12">The sequence shown here is derived from an EMBL/GenBank/DDBJ whole genome shotgun (WGS) entry which is preliminary data.</text>
</comment>
<keyword evidence="9 10" id="KW-0067">ATP-binding</keyword>
<dbReference type="EMBL" id="WVTA01000004">
    <property type="protein sequence ID" value="KAK3213646.1"/>
    <property type="molecule type" value="Genomic_DNA"/>
</dbReference>
<dbReference type="PANTHER" id="PTHR14456">
    <property type="entry name" value="INOSITOL POLYPHOSPHATE KINASE 1"/>
    <property type="match status" value="1"/>
</dbReference>
<dbReference type="InterPro" id="IPR043001">
    <property type="entry name" value="IP5_2-K_N_lobe"/>
</dbReference>
<evidence type="ECO:0000256" key="2">
    <source>
        <dbReference type="ARBA" id="ARBA00003979"/>
    </source>
</evidence>
<dbReference type="Pfam" id="PF06090">
    <property type="entry name" value="Ins_P5_2-kin"/>
    <property type="match status" value="2"/>
</dbReference>
<keyword evidence="7 10" id="KW-0547">Nucleotide-binding</keyword>
<dbReference type="InterPro" id="IPR009286">
    <property type="entry name" value="Ins_P5_2-kin"/>
</dbReference>
<reference evidence="12 13" key="1">
    <citation type="submission" date="2021-02" db="EMBL/GenBank/DDBJ databases">
        <title>Genome assembly of Pseudopithomyces chartarum.</title>
        <authorList>
            <person name="Jauregui R."/>
            <person name="Singh J."/>
            <person name="Voisey C."/>
        </authorList>
    </citation>
    <scope>NUCLEOTIDE SEQUENCE [LARGE SCALE GENOMIC DNA]</scope>
    <source>
        <strain evidence="12 13">AGR01</strain>
    </source>
</reference>
<comment type="similarity">
    <text evidence="3">Belongs to the IPK1 type 1 family.</text>
</comment>
<dbReference type="Proteomes" id="UP001280581">
    <property type="component" value="Unassembled WGS sequence"/>
</dbReference>
<evidence type="ECO:0000256" key="6">
    <source>
        <dbReference type="ARBA" id="ARBA00022679"/>
    </source>
</evidence>
<dbReference type="GO" id="GO:0032958">
    <property type="term" value="P:inositol phosphate biosynthetic process"/>
    <property type="evidence" value="ECO:0007669"/>
    <property type="project" value="TreeGrafter"/>
</dbReference>
<dbReference type="GO" id="GO:0005634">
    <property type="term" value="C:nucleus"/>
    <property type="evidence" value="ECO:0007669"/>
    <property type="project" value="TreeGrafter"/>
</dbReference>
<evidence type="ECO:0000256" key="8">
    <source>
        <dbReference type="ARBA" id="ARBA00022777"/>
    </source>
</evidence>
<evidence type="ECO:0000256" key="9">
    <source>
        <dbReference type="ARBA" id="ARBA00022840"/>
    </source>
</evidence>
<accession>A0AAN6M3J4</accession>
<comment type="domain">
    <text evidence="10">The EXKPK motif is conserved in inositol-pentakisphosphate 2-kinases of both family 1 and 2.</text>
</comment>
<keyword evidence="8 10" id="KW-0418">Kinase</keyword>
<dbReference type="GO" id="GO:0005524">
    <property type="term" value="F:ATP binding"/>
    <property type="evidence" value="ECO:0007669"/>
    <property type="project" value="UniProtKB-KW"/>
</dbReference>
<evidence type="ECO:0000256" key="4">
    <source>
        <dbReference type="ARBA" id="ARBA00012023"/>
    </source>
</evidence>
<evidence type="ECO:0000313" key="12">
    <source>
        <dbReference type="EMBL" id="KAK3213646.1"/>
    </source>
</evidence>
<evidence type="ECO:0000256" key="3">
    <source>
        <dbReference type="ARBA" id="ARBA00008305"/>
    </source>
</evidence>
<gene>
    <name evidence="12" type="ORF">GRF29_28g582486</name>
</gene>
<comment type="catalytic activity">
    <reaction evidence="1 10">
        <text>1D-myo-inositol 1,3,4,5,6-pentakisphosphate + ATP = 1D-myo-inositol hexakisphosphate + ADP + H(+)</text>
        <dbReference type="Rhea" id="RHEA:20313"/>
        <dbReference type="ChEBI" id="CHEBI:15378"/>
        <dbReference type="ChEBI" id="CHEBI:30616"/>
        <dbReference type="ChEBI" id="CHEBI:57733"/>
        <dbReference type="ChEBI" id="CHEBI:58130"/>
        <dbReference type="ChEBI" id="CHEBI:456216"/>
        <dbReference type="EC" id="2.7.1.158"/>
    </reaction>
</comment>
<keyword evidence="6 10" id="KW-0808">Transferase</keyword>
<dbReference type="Gene3D" id="3.30.200.110">
    <property type="entry name" value="Inositol-pentakisphosphate 2-kinase, N-lobe"/>
    <property type="match status" value="1"/>
</dbReference>
<feature type="compositionally biased region" description="Polar residues" evidence="11">
    <location>
        <begin position="1"/>
        <end position="19"/>
    </location>
</feature>
<comment type="function">
    <text evidence="10">Phosphorylates Ins(1,3,4,5,6)P5 at position 2 to form Ins(1,2,3,4,5,6)P6 (InsP6 or phytate).</text>
</comment>
<evidence type="ECO:0000256" key="5">
    <source>
        <dbReference type="ARBA" id="ARBA00014846"/>
    </source>
</evidence>
<dbReference type="PANTHER" id="PTHR14456:SF2">
    <property type="entry name" value="INOSITOL-PENTAKISPHOSPHATE 2-KINASE"/>
    <property type="match status" value="1"/>
</dbReference>
<protein>
    <recommendedName>
        <fullName evidence="5 10">Inositol-pentakisphosphate 2-kinase</fullName>
        <ecNumber evidence="4 10">2.7.1.158</ecNumber>
    </recommendedName>
</protein>
<comment type="function">
    <text evidence="2">Has kinase activity and phosphorylates inositol-1,3,4,5,6-pentakisphosphate (Ins(1,3,4,5,6)P5) to produce 1,2,3,4,5,6-hexakisphosphate (InsP6), also known as phytate.</text>
</comment>
<organism evidence="12 13">
    <name type="scientific">Pseudopithomyces chartarum</name>
    <dbReference type="NCBI Taxonomy" id="1892770"/>
    <lineage>
        <taxon>Eukaryota</taxon>
        <taxon>Fungi</taxon>
        <taxon>Dikarya</taxon>
        <taxon>Ascomycota</taxon>
        <taxon>Pezizomycotina</taxon>
        <taxon>Dothideomycetes</taxon>
        <taxon>Pleosporomycetidae</taxon>
        <taxon>Pleosporales</taxon>
        <taxon>Massarineae</taxon>
        <taxon>Didymosphaeriaceae</taxon>
        <taxon>Pseudopithomyces</taxon>
    </lineage>
</organism>
<evidence type="ECO:0000256" key="10">
    <source>
        <dbReference type="RuleBase" id="RU364126"/>
    </source>
</evidence>
<name>A0AAN6M3J4_9PLEO</name>
<keyword evidence="13" id="KW-1185">Reference proteome</keyword>
<feature type="region of interest" description="Disordered" evidence="11">
    <location>
        <begin position="1"/>
        <end position="22"/>
    </location>
</feature>
<dbReference type="EC" id="2.7.1.158" evidence="4 10"/>
<dbReference type="GO" id="GO:0035299">
    <property type="term" value="F:inositol-1,3,4,5,6-pentakisphosphate 2-kinase activity"/>
    <property type="evidence" value="ECO:0007669"/>
    <property type="project" value="UniProtKB-EC"/>
</dbReference>
<evidence type="ECO:0000256" key="7">
    <source>
        <dbReference type="ARBA" id="ARBA00022741"/>
    </source>
</evidence>
<sequence length="367" mass="41376">MSDQSNQRPLGCPPSSSVSEKVAISAPLVPHEPQIHCRKAHPKNPSNTFRFEYLGEGAANVVFRVRPFLDQDGSFEQEAFVFENQNGIGLTHEELDRKVLRMSKGKPKTLRYKEIMAGFQDDILPLFRKSTPWLESNSNGEEATPRESLNLNITTSFEEFVMQHRGVSICPEAIRVLISKLHQHCPHNRHITPHHLDEEVGNVPAIEEWLRVTLEEASAEGQLESTFIDNLVDRALVYLTKGPGHTLLQHLRYLQAQTDKHGVLGSHLNKDDTEDPSNDYSAYGLRLAMTLRDCSLFLRIPYAKSLPLEAKLGDLDFKSSDKMDDWYEKEEALVNGGWYINVGDGIPGGPSGCWVASGWTMHAPRYF</sequence>
<proteinExistence type="inferred from homology"/>
<evidence type="ECO:0000256" key="11">
    <source>
        <dbReference type="SAM" id="MobiDB-lite"/>
    </source>
</evidence>
<evidence type="ECO:0000313" key="13">
    <source>
        <dbReference type="Proteomes" id="UP001280581"/>
    </source>
</evidence>
<dbReference type="AlphaFoldDB" id="A0AAN6M3J4"/>
<evidence type="ECO:0000256" key="1">
    <source>
        <dbReference type="ARBA" id="ARBA00001774"/>
    </source>
</evidence>